<organism evidence="8 9">
    <name type="scientific">Catenovulum adriaticum</name>
    <dbReference type="NCBI Taxonomy" id="2984846"/>
    <lineage>
        <taxon>Bacteria</taxon>
        <taxon>Pseudomonadati</taxon>
        <taxon>Pseudomonadota</taxon>
        <taxon>Gammaproteobacteria</taxon>
        <taxon>Alteromonadales</taxon>
        <taxon>Alteromonadaceae</taxon>
        <taxon>Catenovulum</taxon>
    </lineage>
</organism>
<evidence type="ECO:0000256" key="3">
    <source>
        <dbReference type="ARBA" id="ARBA00023082"/>
    </source>
</evidence>
<dbReference type="PANTHER" id="PTHR43133:SF62">
    <property type="entry name" value="RNA POLYMERASE SIGMA FACTOR SIGZ"/>
    <property type="match status" value="1"/>
</dbReference>
<evidence type="ECO:0000256" key="2">
    <source>
        <dbReference type="ARBA" id="ARBA00023015"/>
    </source>
</evidence>
<dbReference type="Proteomes" id="UP001163726">
    <property type="component" value="Chromosome"/>
</dbReference>
<evidence type="ECO:0000256" key="5">
    <source>
        <dbReference type="ARBA" id="ARBA00023163"/>
    </source>
</evidence>
<dbReference type="PANTHER" id="PTHR43133">
    <property type="entry name" value="RNA POLYMERASE ECF-TYPE SIGMA FACTO"/>
    <property type="match status" value="1"/>
</dbReference>
<keyword evidence="3" id="KW-0731">Sigma factor</keyword>
<keyword evidence="4" id="KW-0238">DNA-binding</keyword>
<name>A0ABY7AJH0_9ALTE</name>
<dbReference type="SUPFAM" id="SSF88946">
    <property type="entry name" value="Sigma2 domain of RNA polymerase sigma factors"/>
    <property type="match status" value="1"/>
</dbReference>
<gene>
    <name evidence="8" type="ORF">OLW01_11255</name>
</gene>
<dbReference type="EMBL" id="CP109965">
    <property type="protein sequence ID" value="WAJ69727.1"/>
    <property type="molecule type" value="Genomic_DNA"/>
</dbReference>
<dbReference type="SUPFAM" id="SSF88659">
    <property type="entry name" value="Sigma3 and sigma4 domains of RNA polymerase sigma factors"/>
    <property type="match status" value="1"/>
</dbReference>
<dbReference type="Pfam" id="PF04545">
    <property type="entry name" value="Sigma70_r4"/>
    <property type="match status" value="1"/>
</dbReference>
<proteinExistence type="inferred from homology"/>
<dbReference type="InterPro" id="IPR007627">
    <property type="entry name" value="RNA_pol_sigma70_r2"/>
</dbReference>
<comment type="similarity">
    <text evidence="1">Belongs to the sigma-70 factor family. ECF subfamily.</text>
</comment>
<evidence type="ECO:0000256" key="4">
    <source>
        <dbReference type="ARBA" id="ARBA00023125"/>
    </source>
</evidence>
<dbReference type="InterPro" id="IPR036388">
    <property type="entry name" value="WH-like_DNA-bd_sf"/>
</dbReference>
<evidence type="ECO:0000313" key="8">
    <source>
        <dbReference type="EMBL" id="WAJ69727.1"/>
    </source>
</evidence>
<dbReference type="Pfam" id="PF04542">
    <property type="entry name" value="Sigma70_r2"/>
    <property type="match status" value="1"/>
</dbReference>
<dbReference type="Gene3D" id="1.10.10.10">
    <property type="entry name" value="Winged helix-like DNA-binding domain superfamily/Winged helix DNA-binding domain"/>
    <property type="match status" value="1"/>
</dbReference>
<dbReference type="InterPro" id="IPR007630">
    <property type="entry name" value="RNA_pol_sigma70_r4"/>
</dbReference>
<dbReference type="InterPro" id="IPR014284">
    <property type="entry name" value="RNA_pol_sigma-70_dom"/>
</dbReference>
<reference evidence="8" key="1">
    <citation type="submission" date="2022-10" db="EMBL/GenBank/DDBJ databases">
        <title>Catenovulum adriacola sp. nov. isolated in the Harbour of Susak.</title>
        <authorList>
            <person name="Schoch T."/>
            <person name="Reich S.J."/>
            <person name="Stoeferle S."/>
            <person name="Flaiz M."/>
            <person name="Kazda M."/>
            <person name="Riedel C.U."/>
            <person name="Duerre P."/>
        </authorList>
    </citation>
    <scope>NUCLEOTIDE SEQUENCE</scope>
    <source>
        <strain evidence="8">TS8</strain>
    </source>
</reference>
<accession>A0ABY7AJH0</accession>
<evidence type="ECO:0000259" key="7">
    <source>
        <dbReference type="Pfam" id="PF04545"/>
    </source>
</evidence>
<dbReference type="InterPro" id="IPR039425">
    <property type="entry name" value="RNA_pol_sigma-70-like"/>
</dbReference>
<feature type="domain" description="RNA polymerase sigma-70 region 2" evidence="6">
    <location>
        <begin position="54"/>
        <end position="118"/>
    </location>
</feature>
<dbReference type="InterPro" id="IPR013325">
    <property type="entry name" value="RNA_pol_sigma_r2"/>
</dbReference>
<sequence length="215" mass="24798">MDILGQDSLQSSTQVNYTRTEMAKSGSSSESPNWAALLQQVAEHRDRRAYTLIFNYFAPRLKSFGLKLLKQDALALEMVQDTMLNVWLKAHLFNPDKGAASTWIYTIARNVRYDILRKISQKKEDNIADELWPVIVEHDEPFNEFTQLENLLLQGQLEHFYQHLSAPQLDVIRQVYLDEKSHQEVSDNLLIPLGTVKSRIRLGLAKLKQAMEQDV</sequence>
<keyword evidence="5" id="KW-0804">Transcription</keyword>
<dbReference type="RefSeq" id="WP_268074011.1">
    <property type="nucleotide sequence ID" value="NZ_CP109965.1"/>
</dbReference>
<feature type="domain" description="RNA polymerase sigma-70 region 4" evidence="7">
    <location>
        <begin position="163"/>
        <end position="209"/>
    </location>
</feature>
<evidence type="ECO:0000256" key="1">
    <source>
        <dbReference type="ARBA" id="ARBA00010641"/>
    </source>
</evidence>
<dbReference type="InterPro" id="IPR013324">
    <property type="entry name" value="RNA_pol_sigma_r3/r4-like"/>
</dbReference>
<protein>
    <submittedName>
        <fullName evidence="8">Sigma-70 family RNA polymerase sigma factor</fullName>
    </submittedName>
</protein>
<keyword evidence="2" id="KW-0805">Transcription regulation</keyword>
<keyword evidence="9" id="KW-1185">Reference proteome</keyword>
<dbReference type="NCBIfam" id="TIGR02937">
    <property type="entry name" value="sigma70-ECF"/>
    <property type="match status" value="1"/>
</dbReference>
<dbReference type="Gene3D" id="1.10.1740.10">
    <property type="match status" value="1"/>
</dbReference>
<evidence type="ECO:0000313" key="9">
    <source>
        <dbReference type="Proteomes" id="UP001163726"/>
    </source>
</evidence>
<evidence type="ECO:0000259" key="6">
    <source>
        <dbReference type="Pfam" id="PF04542"/>
    </source>
</evidence>